<dbReference type="EMBL" id="JBHSIT010000003">
    <property type="protein sequence ID" value="MFC4908309.1"/>
    <property type="molecule type" value="Genomic_DNA"/>
</dbReference>
<dbReference type="InterPro" id="IPR006311">
    <property type="entry name" value="TAT_signal"/>
</dbReference>
<keyword evidence="3" id="KW-1185">Reference proteome</keyword>
<evidence type="ECO:0000256" key="1">
    <source>
        <dbReference type="SAM" id="SignalP"/>
    </source>
</evidence>
<dbReference type="InterPro" id="IPR011692">
    <property type="entry name" value="Stress_up-reg_Nod19"/>
</dbReference>
<proteinExistence type="predicted"/>
<comment type="caution">
    <text evidence="2">The sequence shown here is derived from an EMBL/GenBank/DDBJ whole genome shotgun (WGS) entry which is preliminary data.</text>
</comment>
<sequence length="316" mass="32866">MRRRTPSPISKPSVLAASALAAAALAAAVLAASVLVGLALPAGRAAAAGTQTLTVRYGPWTIPAGSMDRPGEILNNVSAIPKPCGSCDILGEKPDLVYADGSSANMDTGPMLHHFVISNLAAHDAVCPALSDRIWASGNERTEKRFPDGYGLAVRNLDQWLLLTDLMNYSSAPKTVYLSITYTIAGAATTTPVRSLWLDAGGCLGSAYNVPAGQSVRTWSWLSTVGGRLVFANGHQHVGGTHVSATDDTSGTTLCDSPAGYDTMGGMRVLVSMGVCAGDPIAAIRFGDRLTVHSYYDTDAPETGVMGIMHAYLAQG</sequence>
<feature type="chain" id="PRO_5046989401" evidence="1">
    <location>
        <begin position="32"/>
        <end position="316"/>
    </location>
</feature>
<organism evidence="2 3">
    <name type="scientific">Actinomadura gamaensis</name>
    <dbReference type="NCBI Taxonomy" id="1763541"/>
    <lineage>
        <taxon>Bacteria</taxon>
        <taxon>Bacillati</taxon>
        <taxon>Actinomycetota</taxon>
        <taxon>Actinomycetes</taxon>
        <taxon>Streptosporangiales</taxon>
        <taxon>Thermomonosporaceae</taxon>
        <taxon>Actinomadura</taxon>
    </lineage>
</organism>
<feature type="signal peptide" evidence="1">
    <location>
        <begin position="1"/>
        <end position="31"/>
    </location>
</feature>
<name>A0ABV9TXV9_9ACTN</name>
<evidence type="ECO:0000313" key="2">
    <source>
        <dbReference type="EMBL" id="MFC4908309.1"/>
    </source>
</evidence>
<evidence type="ECO:0000313" key="3">
    <source>
        <dbReference type="Proteomes" id="UP001595872"/>
    </source>
</evidence>
<protein>
    <submittedName>
        <fullName evidence="2">Uncharacterized protein</fullName>
    </submittedName>
</protein>
<dbReference type="RefSeq" id="WP_378254799.1">
    <property type="nucleotide sequence ID" value="NZ_JBHSIT010000003.1"/>
</dbReference>
<dbReference type="Proteomes" id="UP001595872">
    <property type="component" value="Unassembled WGS sequence"/>
</dbReference>
<dbReference type="Pfam" id="PF07712">
    <property type="entry name" value="SURNod19"/>
    <property type="match status" value="1"/>
</dbReference>
<reference evidence="3" key="1">
    <citation type="journal article" date="2019" name="Int. J. Syst. Evol. Microbiol.">
        <title>The Global Catalogue of Microorganisms (GCM) 10K type strain sequencing project: providing services to taxonomists for standard genome sequencing and annotation.</title>
        <authorList>
            <consortium name="The Broad Institute Genomics Platform"/>
            <consortium name="The Broad Institute Genome Sequencing Center for Infectious Disease"/>
            <person name="Wu L."/>
            <person name="Ma J."/>
        </authorList>
    </citation>
    <scope>NUCLEOTIDE SEQUENCE [LARGE SCALE GENOMIC DNA]</scope>
    <source>
        <strain evidence="3">KLKA75</strain>
    </source>
</reference>
<dbReference type="PROSITE" id="PS51318">
    <property type="entry name" value="TAT"/>
    <property type="match status" value="1"/>
</dbReference>
<accession>A0ABV9TXV9</accession>
<keyword evidence="1" id="KW-0732">Signal</keyword>
<gene>
    <name evidence="2" type="ORF">ACFPCY_13315</name>
</gene>